<keyword evidence="8 9" id="KW-0472">Membrane</keyword>
<keyword evidence="5" id="KW-0598">Phosphotransferase system</keyword>
<evidence type="ECO:0000256" key="7">
    <source>
        <dbReference type="ARBA" id="ARBA00022989"/>
    </source>
</evidence>
<dbReference type="RefSeq" id="WP_387408498.1">
    <property type="nucleotide sequence ID" value="NZ_JBIASD010000001.1"/>
</dbReference>
<evidence type="ECO:0000256" key="4">
    <source>
        <dbReference type="ARBA" id="ARBA00022597"/>
    </source>
</evidence>
<dbReference type="InterPro" id="IPR013013">
    <property type="entry name" value="PTS_EIIC_1"/>
</dbReference>
<feature type="domain" description="PTS EIIC type-1" evidence="10">
    <location>
        <begin position="18"/>
        <end position="439"/>
    </location>
</feature>
<dbReference type="EMBL" id="JBIASD010000001">
    <property type="protein sequence ID" value="MFF3664391.1"/>
    <property type="molecule type" value="Genomic_DNA"/>
</dbReference>
<feature type="transmembrane region" description="Helical" evidence="9">
    <location>
        <begin position="201"/>
        <end position="221"/>
    </location>
</feature>
<gene>
    <name evidence="11" type="ORF">ACFYXI_02265</name>
</gene>
<evidence type="ECO:0000313" key="11">
    <source>
        <dbReference type="EMBL" id="MFF3664391.1"/>
    </source>
</evidence>
<keyword evidence="2" id="KW-0813">Transport</keyword>
<evidence type="ECO:0000256" key="9">
    <source>
        <dbReference type="SAM" id="Phobius"/>
    </source>
</evidence>
<name>A0ABW6SHI1_9ACTN</name>
<evidence type="ECO:0000259" key="10">
    <source>
        <dbReference type="PROSITE" id="PS51103"/>
    </source>
</evidence>
<reference evidence="11 12" key="1">
    <citation type="submission" date="2024-10" db="EMBL/GenBank/DDBJ databases">
        <title>The Natural Products Discovery Center: Release of the First 8490 Sequenced Strains for Exploring Actinobacteria Biosynthetic Diversity.</title>
        <authorList>
            <person name="Kalkreuter E."/>
            <person name="Kautsar S.A."/>
            <person name="Yang D."/>
            <person name="Bader C.D."/>
            <person name="Teijaro C.N."/>
            <person name="Fluegel L."/>
            <person name="Davis C.M."/>
            <person name="Simpson J.R."/>
            <person name="Lauterbach L."/>
            <person name="Steele A.D."/>
            <person name="Gui C."/>
            <person name="Meng S."/>
            <person name="Li G."/>
            <person name="Viehrig K."/>
            <person name="Ye F."/>
            <person name="Su P."/>
            <person name="Kiefer A.F."/>
            <person name="Nichols A."/>
            <person name="Cepeda A.J."/>
            <person name="Yan W."/>
            <person name="Fan B."/>
            <person name="Jiang Y."/>
            <person name="Adhikari A."/>
            <person name="Zheng C.-J."/>
            <person name="Schuster L."/>
            <person name="Cowan T.M."/>
            <person name="Smanski M.J."/>
            <person name="Chevrette M.G."/>
            <person name="De Carvalho L.P.S."/>
            <person name="Shen B."/>
        </authorList>
    </citation>
    <scope>NUCLEOTIDE SEQUENCE [LARGE SCALE GENOMIC DNA]</scope>
    <source>
        <strain evidence="11 12">NPDC002173</strain>
    </source>
</reference>
<comment type="caution">
    <text evidence="11">The sequence shown here is derived from an EMBL/GenBank/DDBJ whole genome shotgun (WGS) entry which is preliminary data.</text>
</comment>
<evidence type="ECO:0000256" key="1">
    <source>
        <dbReference type="ARBA" id="ARBA00004651"/>
    </source>
</evidence>
<dbReference type="Proteomes" id="UP001602013">
    <property type="component" value="Unassembled WGS sequence"/>
</dbReference>
<dbReference type="InterPro" id="IPR050429">
    <property type="entry name" value="PTS_Glucose_EIICBA"/>
</dbReference>
<dbReference type="Pfam" id="PF02378">
    <property type="entry name" value="PTS_EIIC"/>
    <property type="match status" value="1"/>
</dbReference>
<feature type="transmembrane region" description="Helical" evidence="9">
    <location>
        <begin position="328"/>
        <end position="345"/>
    </location>
</feature>
<dbReference type="PANTHER" id="PTHR30009">
    <property type="entry name" value="CYTOCHROME C-TYPE SYNTHESIS PROTEIN AND PTS TRANSMEMBRANE COMPONENT"/>
    <property type="match status" value="1"/>
</dbReference>
<keyword evidence="7 9" id="KW-1133">Transmembrane helix</keyword>
<dbReference type="InterPro" id="IPR003352">
    <property type="entry name" value="PTS_EIIC"/>
</dbReference>
<feature type="transmembrane region" description="Helical" evidence="9">
    <location>
        <begin position="164"/>
        <end position="181"/>
    </location>
</feature>
<evidence type="ECO:0000313" key="12">
    <source>
        <dbReference type="Proteomes" id="UP001602013"/>
    </source>
</evidence>
<keyword evidence="3" id="KW-1003">Cell membrane</keyword>
<keyword evidence="6 9" id="KW-0812">Transmembrane</keyword>
<evidence type="ECO:0000256" key="2">
    <source>
        <dbReference type="ARBA" id="ARBA00022448"/>
    </source>
</evidence>
<keyword evidence="12" id="KW-1185">Reference proteome</keyword>
<evidence type="ECO:0000256" key="8">
    <source>
        <dbReference type="ARBA" id="ARBA00023136"/>
    </source>
</evidence>
<protein>
    <submittedName>
        <fullName evidence="11">PTS transporter subunit EIIC</fullName>
    </submittedName>
</protein>
<feature type="transmembrane region" description="Helical" evidence="9">
    <location>
        <begin position="351"/>
        <end position="378"/>
    </location>
</feature>
<evidence type="ECO:0000256" key="3">
    <source>
        <dbReference type="ARBA" id="ARBA00022475"/>
    </source>
</evidence>
<dbReference type="PROSITE" id="PS51103">
    <property type="entry name" value="PTS_EIIC_TYPE_1"/>
    <property type="match status" value="1"/>
</dbReference>
<dbReference type="PANTHER" id="PTHR30009:SF4">
    <property type="entry name" value="PTS SYSTEM N-ACETYLGLUCOSAMINE-SPECIFIC EIICBA COMPONENT"/>
    <property type="match status" value="1"/>
</dbReference>
<comment type="subcellular location">
    <subcellularLocation>
        <location evidence="1">Cell membrane</location>
        <topology evidence="1">Multi-pass membrane protein</topology>
    </subcellularLocation>
</comment>
<proteinExistence type="predicted"/>
<evidence type="ECO:0000256" key="6">
    <source>
        <dbReference type="ARBA" id="ARBA00022692"/>
    </source>
</evidence>
<keyword evidence="4" id="KW-0762">Sugar transport</keyword>
<feature type="transmembrane region" description="Helical" evidence="9">
    <location>
        <begin position="405"/>
        <end position="427"/>
    </location>
</feature>
<evidence type="ECO:0000256" key="5">
    <source>
        <dbReference type="ARBA" id="ARBA00022683"/>
    </source>
</evidence>
<organism evidence="11 12">
    <name type="scientific">Microtetraspora malaysiensis</name>
    <dbReference type="NCBI Taxonomy" id="161358"/>
    <lineage>
        <taxon>Bacteria</taxon>
        <taxon>Bacillati</taxon>
        <taxon>Actinomycetota</taxon>
        <taxon>Actinomycetes</taxon>
        <taxon>Streptosporangiales</taxon>
        <taxon>Streptosporangiaceae</taxon>
        <taxon>Microtetraspora</taxon>
    </lineage>
</organism>
<feature type="transmembrane region" description="Helical" evidence="9">
    <location>
        <begin position="301"/>
        <end position="321"/>
    </location>
</feature>
<accession>A0ABW6SHI1</accession>
<sequence length="456" mass="47821">MSSRSAETGPPAVPSSGSVVMGLLQRLGRSLMLPIVVLPAAAILKRFGQPDMLGSNGPAPGGLADVAGFEWVAHVATVLLNAGDALFDALPLLFAVGVAVGFARRSDGSTAVAALVGYLVFDRVTKGLFFQAPAVDAVHKRVAHTVVGADGVALDTINWSANNPTGVLGGIVIGVVTALLWQRYYRIKLPAWLAFFGGRRFVPIVTAFAGVVLGVVFGLIWPPVGEWINSLGKVIADNSVVGAGVYGVANRLLIPLGLHHIINSIVWFQVPGCSNAAGAQFAGDLTCYLQGADGFGSFMTGFFPVMMFGLPAAAVAIWRAAPAHRRPAVGGIMISAALVSFVTGITEPIEFAFIFVAPLLFVVHAVLTGISMALTAWLGGRLGFGFSAGATDALLNISKSNTHQFWLVMGIGVVYAVIYYAVFSFLIKKLNFMTPGREPELDVDSGESAEPVRTRL</sequence>